<evidence type="ECO:0008006" key="3">
    <source>
        <dbReference type="Google" id="ProtNLM"/>
    </source>
</evidence>
<proteinExistence type="predicted"/>
<dbReference type="RefSeq" id="WP_071163991.1">
    <property type="nucleotide sequence ID" value="NZ_CP017812.1"/>
</dbReference>
<reference evidence="1 2" key="1">
    <citation type="submission" date="2016-10" db="EMBL/GenBank/DDBJ databases">
        <title>Actinomyces aegypiusis sp. nov., isolated from the Aegypius monachus in Qinghai Tibet Plateau China.</title>
        <authorList>
            <person name="Wang Y."/>
        </authorList>
    </citation>
    <scope>NUCLEOTIDE SEQUENCE [LARGE SCALE GENOMIC DNA]</scope>
    <source>
        <strain evidence="1 2">VUL4_3</strain>
    </source>
</reference>
<dbReference type="OrthoDB" id="4965902at2"/>
<dbReference type="EMBL" id="CP017812">
    <property type="protein sequence ID" value="AOZ72525.1"/>
    <property type="molecule type" value="Genomic_DNA"/>
</dbReference>
<name>A0A1D9MJP0_9ACTO</name>
<evidence type="ECO:0000313" key="1">
    <source>
        <dbReference type="EMBL" id="AOZ72525.1"/>
    </source>
</evidence>
<keyword evidence="2" id="KW-1185">Reference proteome</keyword>
<organism evidence="1 2">
    <name type="scientific">Boudabousia tangfeifanii</name>
    <dbReference type="NCBI Taxonomy" id="1912795"/>
    <lineage>
        <taxon>Bacteria</taxon>
        <taxon>Bacillati</taxon>
        <taxon>Actinomycetota</taxon>
        <taxon>Actinomycetes</taxon>
        <taxon>Actinomycetales</taxon>
        <taxon>Actinomycetaceae</taxon>
        <taxon>Boudabousia</taxon>
    </lineage>
</organism>
<protein>
    <recommendedName>
        <fullName evidence="3">Helix-turn-helix domain-containing protein</fullName>
    </recommendedName>
</protein>
<gene>
    <name evidence="1" type="ORF">BK816_03785</name>
</gene>
<dbReference type="AlphaFoldDB" id="A0A1D9MJP0"/>
<dbReference type="Proteomes" id="UP000176288">
    <property type="component" value="Chromosome"/>
</dbReference>
<sequence>MARRRLTDAERELLDAIADRIAAYPPVDPSPEVIQEAARITVAALKTSSKANSLIGPACSTSEIAAWWGVSRQAIHKAISQHRVVAVQDNRRTWHFPTWQLREDRKPLAGISDCLEILDRVPRAMVAAWFIRDNSNLDGMKPSEWLIKEEPIAPLQLAAKKFLAAYLRNLRNRKA</sequence>
<dbReference type="KEGG" id="avu:BK816_03785"/>
<accession>A0A1D9MJP0</accession>
<evidence type="ECO:0000313" key="2">
    <source>
        <dbReference type="Proteomes" id="UP000176288"/>
    </source>
</evidence>